<dbReference type="AlphaFoldDB" id="F4R4K9"/>
<dbReference type="Gene3D" id="2.40.30.20">
    <property type="match status" value="2"/>
</dbReference>
<evidence type="ECO:0000256" key="2">
    <source>
        <dbReference type="PROSITE-ProRule" id="PRU00524"/>
    </source>
</evidence>
<dbReference type="InParanoid" id="F4R4K9"/>
<keyword evidence="1" id="KW-0677">Repeat</keyword>
<dbReference type="PANTHER" id="PTHR21098">
    <property type="entry name" value="RIBOFLAVIN SYNTHASE ALPHA CHAIN"/>
    <property type="match status" value="1"/>
</dbReference>
<evidence type="ECO:0000313" key="4">
    <source>
        <dbReference type="EMBL" id="EGG12981.1"/>
    </source>
</evidence>
<dbReference type="Proteomes" id="UP000001072">
    <property type="component" value="Unassembled WGS sequence"/>
</dbReference>
<gene>
    <name evidence="4" type="ORF">MELLADRAFT_87119</name>
</gene>
<dbReference type="InterPro" id="IPR023366">
    <property type="entry name" value="ATP_synth_asu-like_sf"/>
</dbReference>
<dbReference type="GeneID" id="18934403"/>
<organism evidence="5">
    <name type="scientific">Melampsora larici-populina (strain 98AG31 / pathotype 3-4-7)</name>
    <name type="common">Poplar leaf rust fungus</name>
    <dbReference type="NCBI Taxonomy" id="747676"/>
    <lineage>
        <taxon>Eukaryota</taxon>
        <taxon>Fungi</taxon>
        <taxon>Dikarya</taxon>
        <taxon>Basidiomycota</taxon>
        <taxon>Pucciniomycotina</taxon>
        <taxon>Pucciniomycetes</taxon>
        <taxon>Pucciniales</taxon>
        <taxon>Melampsoraceae</taxon>
        <taxon>Melampsora</taxon>
    </lineage>
</organism>
<dbReference type="GO" id="GO:0009231">
    <property type="term" value="P:riboflavin biosynthetic process"/>
    <property type="evidence" value="ECO:0007669"/>
    <property type="project" value="EnsemblFungi"/>
</dbReference>
<dbReference type="NCBIfam" id="NF006767">
    <property type="entry name" value="PRK09289.1"/>
    <property type="match status" value="1"/>
</dbReference>
<feature type="repeat" description="Lumazine-binding" evidence="2">
    <location>
        <begin position="1"/>
        <end position="105"/>
    </location>
</feature>
<dbReference type="FunFam" id="2.40.30.20:FF:000006">
    <property type="entry name" value="Riboflavin synthase, alpha subunit"/>
    <property type="match status" value="1"/>
</dbReference>
<dbReference type="RefSeq" id="XP_007403919.1">
    <property type="nucleotide sequence ID" value="XM_007403857.1"/>
</dbReference>
<evidence type="ECO:0000256" key="1">
    <source>
        <dbReference type="ARBA" id="ARBA00022737"/>
    </source>
</evidence>
<dbReference type="PROSITE" id="PS51177">
    <property type="entry name" value="LUMAZINE_BIND"/>
    <property type="match status" value="2"/>
</dbReference>
<dbReference type="CDD" id="cd00402">
    <property type="entry name" value="Riboflavin_synthase_like"/>
    <property type="match status" value="1"/>
</dbReference>
<name>F4R4K9_MELLP</name>
<dbReference type="GO" id="GO:0004746">
    <property type="term" value="F:riboflavin synthase activity"/>
    <property type="evidence" value="ECO:0007669"/>
    <property type="project" value="EnsemblFungi"/>
</dbReference>
<dbReference type="InterPro" id="IPR017938">
    <property type="entry name" value="Riboflavin_synthase-like_b-brl"/>
</dbReference>
<accession>F4R4K9</accession>
<dbReference type="OrthoDB" id="10258924at2759"/>
<feature type="domain" description="Lumazine-binding" evidence="3">
    <location>
        <begin position="106"/>
        <end position="215"/>
    </location>
</feature>
<dbReference type="STRING" id="747676.F4R4K9"/>
<evidence type="ECO:0000259" key="3">
    <source>
        <dbReference type="PROSITE" id="PS51177"/>
    </source>
</evidence>
<dbReference type="EMBL" id="GL883090">
    <property type="protein sequence ID" value="EGG12981.1"/>
    <property type="molecule type" value="Genomic_DNA"/>
</dbReference>
<dbReference type="VEuPathDB" id="FungiDB:MELLADRAFT_87119"/>
<dbReference type="InterPro" id="IPR026017">
    <property type="entry name" value="Lumazine-bd_dom"/>
</dbReference>
<protein>
    <recommendedName>
        <fullName evidence="3">Lumazine-binding domain-containing protein</fullName>
    </recommendedName>
</protein>
<dbReference type="Pfam" id="PF00677">
    <property type="entry name" value="Lum_binding"/>
    <property type="match status" value="2"/>
</dbReference>
<dbReference type="HOGENOM" id="CLU_034388_1_1_1"/>
<evidence type="ECO:0000313" key="5">
    <source>
        <dbReference type="Proteomes" id="UP000001072"/>
    </source>
</evidence>
<dbReference type="SUPFAM" id="SSF63380">
    <property type="entry name" value="Riboflavin synthase domain-like"/>
    <property type="match status" value="2"/>
</dbReference>
<dbReference type="KEGG" id="mlr:MELLADRAFT_87119"/>
<dbReference type="FunCoup" id="F4R4K9">
    <property type="interactions" value="111"/>
</dbReference>
<dbReference type="InterPro" id="IPR001783">
    <property type="entry name" value="Lumazine-bd"/>
</dbReference>
<dbReference type="PIRSF" id="PIRSF000498">
    <property type="entry name" value="Riboflavin_syn_A"/>
    <property type="match status" value="1"/>
</dbReference>
<proteinExistence type="predicted"/>
<dbReference type="PANTHER" id="PTHR21098:SF0">
    <property type="entry name" value="RIBOFLAVIN SYNTHASE"/>
    <property type="match status" value="1"/>
</dbReference>
<sequence>MFTGLIESIGTVKALNQVTETTNDPWGSSIHLIIQDASKVLMDCQIGDSIAINGTCLTVLEFDSNQFTVGLAPETLRRTNLGLLKVSDQVNLERAMRADTRFGGHFVQVETAEIESIEKDGDSLRMKFTLGSSSTEHEGLPISSLLIPKGYITIDGISLTLCSVPNPSINSNNPSSFEIMLIQHTQDHVTLSKKSVGDLVNLEFDCLTKSIARTLVGSMSVMIDAAVTKALLSQKVLDSK</sequence>
<dbReference type="NCBIfam" id="TIGR00187">
    <property type="entry name" value="ribE"/>
    <property type="match status" value="1"/>
</dbReference>
<keyword evidence="5" id="KW-1185">Reference proteome</keyword>
<feature type="domain" description="Lumazine-binding" evidence="3">
    <location>
        <begin position="1"/>
        <end position="105"/>
    </location>
</feature>
<dbReference type="eggNOG" id="KOG3310">
    <property type="taxonomic scope" value="Eukaryota"/>
</dbReference>
<feature type="repeat" description="Lumazine-binding" evidence="2">
    <location>
        <begin position="106"/>
        <end position="215"/>
    </location>
</feature>
<reference evidence="5" key="1">
    <citation type="journal article" date="2011" name="Proc. Natl. Acad. Sci. U.S.A.">
        <title>Obligate biotrophy features unraveled by the genomic analysis of rust fungi.</title>
        <authorList>
            <person name="Duplessis S."/>
            <person name="Cuomo C.A."/>
            <person name="Lin Y.-C."/>
            <person name="Aerts A."/>
            <person name="Tisserant E."/>
            <person name="Veneault-Fourrey C."/>
            <person name="Joly D.L."/>
            <person name="Hacquard S."/>
            <person name="Amselem J."/>
            <person name="Cantarel B.L."/>
            <person name="Chiu R."/>
            <person name="Coutinho P.M."/>
            <person name="Feau N."/>
            <person name="Field M."/>
            <person name="Frey P."/>
            <person name="Gelhaye E."/>
            <person name="Goldberg J."/>
            <person name="Grabherr M.G."/>
            <person name="Kodira C.D."/>
            <person name="Kohler A."/>
            <person name="Kuees U."/>
            <person name="Lindquist E.A."/>
            <person name="Lucas S.M."/>
            <person name="Mago R."/>
            <person name="Mauceli E."/>
            <person name="Morin E."/>
            <person name="Murat C."/>
            <person name="Pangilinan J.L."/>
            <person name="Park R."/>
            <person name="Pearson M."/>
            <person name="Quesneville H."/>
            <person name="Rouhier N."/>
            <person name="Sakthikumar S."/>
            <person name="Salamov A.A."/>
            <person name="Schmutz J."/>
            <person name="Selles B."/>
            <person name="Shapiro H."/>
            <person name="Tanguay P."/>
            <person name="Tuskan G.A."/>
            <person name="Henrissat B."/>
            <person name="Van de Peer Y."/>
            <person name="Rouze P."/>
            <person name="Ellis J.G."/>
            <person name="Dodds P.N."/>
            <person name="Schein J.E."/>
            <person name="Zhong S."/>
            <person name="Hamelin R.C."/>
            <person name="Grigoriev I.V."/>
            <person name="Szabo L.J."/>
            <person name="Martin F."/>
        </authorList>
    </citation>
    <scope>NUCLEOTIDE SEQUENCE [LARGE SCALE GENOMIC DNA]</scope>
    <source>
        <strain evidence="5">98AG31 / pathotype 3-4-7</strain>
    </source>
</reference>